<dbReference type="OrthoDB" id="1148341at2"/>
<organism evidence="2 3">
    <name type="scientific">Capnocytophaga granulosa</name>
    <dbReference type="NCBI Taxonomy" id="45242"/>
    <lineage>
        <taxon>Bacteria</taxon>
        <taxon>Pseudomonadati</taxon>
        <taxon>Bacteroidota</taxon>
        <taxon>Flavobacteriia</taxon>
        <taxon>Flavobacteriales</taxon>
        <taxon>Flavobacteriaceae</taxon>
        <taxon>Capnocytophaga</taxon>
    </lineage>
</organism>
<protein>
    <recommendedName>
        <fullName evidence="4">Lipoprotein</fullName>
    </recommendedName>
</protein>
<comment type="caution">
    <text evidence="2">The sequence shown here is derived from an EMBL/GenBank/DDBJ whole genome shotgun (WGS) entry which is preliminary data.</text>
</comment>
<sequence length="181" mass="20659">MRHTLILLAALLSLVACSDGKLSPSQAHDLVEAALQDSPMYETAHLTLGEVKYRTKKDGDKIKQIKQLESDDYLSIEELKVKKKWLSNDSIWVVNIKCTDKALPYVTELKETRAKVKTLEYVLSNEVTVEQKNEKSATITATFQKKETPFSFLNKKAGGQDFIQKKYKAKYREKEGWTLSK</sequence>
<proteinExistence type="predicted"/>
<dbReference type="RefSeq" id="WP_016419396.1">
    <property type="nucleotide sequence ID" value="NZ_CAUVDM010000002.1"/>
</dbReference>
<keyword evidence="3" id="KW-1185">Reference proteome</keyword>
<dbReference type="GeneID" id="85018053"/>
<dbReference type="AlphaFoldDB" id="A0A1H2Q936"/>
<dbReference type="EMBL" id="FNND01000001">
    <property type="protein sequence ID" value="SDW03194.1"/>
    <property type="molecule type" value="Genomic_DNA"/>
</dbReference>
<evidence type="ECO:0000313" key="3">
    <source>
        <dbReference type="Proteomes" id="UP000182771"/>
    </source>
</evidence>
<name>A0A1H2Q936_9FLAO</name>
<evidence type="ECO:0008006" key="4">
    <source>
        <dbReference type="Google" id="ProtNLM"/>
    </source>
</evidence>
<accession>A0A1H2Q936</accession>
<dbReference type="PROSITE" id="PS51257">
    <property type="entry name" value="PROKAR_LIPOPROTEIN"/>
    <property type="match status" value="1"/>
</dbReference>
<evidence type="ECO:0000313" key="2">
    <source>
        <dbReference type="EMBL" id="SDW03194.1"/>
    </source>
</evidence>
<gene>
    <name evidence="2" type="ORF">SAMN05444420_10171</name>
</gene>
<reference evidence="2 3" key="1">
    <citation type="submission" date="2016-10" db="EMBL/GenBank/DDBJ databases">
        <authorList>
            <person name="Varghese N."/>
            <person name="Submissions S."/>
        </authorList>
    </citation>
    <scope>NUCLEOTIDE SEQUENCE [LARGE SCALE GENOMIC DNA]</scope>
    <source>
        <strain evidence="2 3">DSM 11449</strain>
    </source>
</reference>
<evidence type="ECO:0000256" key="1">
    <source>
        <dbReference type="SAM" id="SignalP"/>
    </source>
</evidence>
<keyword evidence="1" id="KW-0732">Signal</keyword>
<feature type="chain" id="PRO_5028952484" description="Lipoprotein" evidence="1">
    <location>
        <begin position="19"/>
        <end position="181"/>
    </location>
</feature>
<dbReference type="Proteomes" id="UP000182771">
    <property type="component" value="Unassembled WGS sequence"/>
</dbReference>
<feature type="signal peptide" evidence="1">
    <location>
        <begin position="1"/>
        <end position="18"/>
    </location>
</feature>